<evidence type="ECO:0000256" key="3">
    <source>
        <dbReference type="ARBA" id="ARBA00022568"/>
    </source>
</evidence>
<dbReference type="PANTHER" id="PTHR14009:SF1">
    <property type="entry name" value="MITOCHONDRIAL PROTON_CALCIUM EXCHANGER PROTEIN"/>
    <property type="match status" value="1"/>
</dbReference>
<dbReference type="Proteomes" id="UP001367676">
    <property type="component" value="Unassembled WGS sequence"/>
</dbReference>
<keyword evidence="7" id="KW-0106">Calcium</keyword>
<dbReference type="InterPro" id="IPR044202">
    <property type="entry name" value="LETM1/MDM38-like"/>
</dbReference>
<evidence type="ECO:0000256" key="11">
    <source>
        <dbReference type="ARBA" id="ARBA00023065"/>
    </source>
</evidence>
<evidence type="ECO:0000256" key="6">
    <source>
        <dbReference type="ARBA" id="ARBA00022792"/>
    </source>
</evidence>
<keyword evidence="8" id="KW-0809">Transit peptide</keyword>
<dbReference type="GO" id="GO:0030003">
    <property type="term" value="P:intracellular monoatomic cation homeostasis"/>
    <property type="evidence" value="ECO:0007669"/>
    <property type="project" value="TreeGrafter"/>
</dbReference>
<protein>
    <recommendedName>
        <fullName evidence="18">Letm1 RBD domain-containing protein</fullName>
    </recommendedName>
</protein>
<dbReference type="Pfam" id="PF07766">
    <property type="entry name" value="LETM1_RBD"/>
    <property type="match status" value="1"/>
</dbReference>
<keyword evidence="2" id="KW-0813">Transport</keyword>
<organism evidence="19 20">
    <name type="scientific">Parthenolecanium corni</name>
    <dbReference type="NCBI Taxonomy" id="536013"/>
    <lineage>
        <taxon>Eukaryota</taxon>
        <taxon>Metazoa</taxon>
        <taxon>Ecdysozoa</taxon>
        <taxon>Arthropoda</taxon>
        <taxon>Hexapoda</taxon>
        <taxon>Insecta</taxon>
        <taxon>Pterygota</taxon>
        <taxon>Neoptera</taxon>
        <taxon>Paraneoptera</taxon>
        <taxon>Hemiptera</taxon>
        <taxon>Sternorrhyncha</taxon>
        <taxon>Coccoidea</taxon>
        <taxon>Coccidae</taxon>
        <taxon>Parthenolecanium</taxon>
    </lineage>
</organism>
<feature type="compositionally biased region" description="Basic and acidic residues" evidence="16">
    <location>
        <begin position="708"/>
        <end position="733"/>
    </location>
</feature>
<evidence type="ECO:0000256" key="15">
    <source>
        <dbReference type="SAM" id="Coils"/>
    </source>
</evidence>
<feature type="transmembrane region" description="Helical" evidence="17">
    <location>
        <begin position="175"/>
        <end position="198"/>
    </location>
</feature>
<evidence type="ECO:0000256" key="8">
    <source>
        <dbReference type="ARBA" id="ARBA00022946"/>
    </source>
</evidence>
<keyword evidence="11" id="KW-0406">Ion transport</keyword>
<dbReference type="Pfam" id="PF26561">
    <property type="entry name" value="LETM1_C"/>
    <property type="match status" value="1"/>
</dbReference>
<evidence type="ECO:0000313" key="20">
    <source>
        <dbReference type="Proteomes" id="UP001367676"/>
    </source>
</evidence>
<evidence type="ECO:0000313" key="19">
    <source>
        <dbReference type="EMBL" id="KAK7597905.1"/>
    </source>
</evidence>
<dbReference type="AlphaFoldDB" id="A0AAN9Y6C2"/>
<evidence type="ECO:0000256" key="16">
    <source>
        <dbReference type="SAM" id="MobiDB-lite"/>
    </source>
</evidence>
<keyword evidence="4 17" id="KW-0812">Transmembrane</keyword>
<keyword evidence="13 17" id="KW-0472">Membrane</keyword>
<evidence type="ECO:0000256" key="12">
    <source>
        <dbReference type="ARBA" id="ARBA00023128"/>
    </source>
</evidence>
<feature type="coiled-coil region" evidence="15">
    <location>
        <begin position="430"/>
        <end position="469"/>
    </location>
</feature>
<evidence type="ECO:0000256" key="17">
    <source>
        <dbReference type="SAM" id="Phobius"/>
    </source>
</evidence>
<comment type="caution">
    <text evidence="19">The sequence shown here is derived from an EMBL/GenBank/DDBJ whole genome shotgun (WGS) entry which is preliminary data.</text>
</comment>
<evidence type="ECO:0000256" key="9">
    <source>
        <dbReference type="ARBA" id="ARBA00022989"/>
    </source>
</evidence>
<evidence type="ECO:0000256" key="7">
    <source>
        <dbReference type="ARBA" id="ARBA00022837"/>
    </source>
</evidence>
<dbReference type="PANTHER" id="PTHR14009">
    <property type="entry name" value="LEUCINE ZIPPER-EF-HAND CONTAINING TRANSMEMBRANE PROTEIN"/>
    <property type="match status" value="1"/>
</dbReference>
<dbReference type="InterPro" id="IPR059005">
    <property type="entry name" value="LETM1_C"/>
</dbReference>
<gene>
    <name evidence="19" type="ORF">V9T40_014861</name>
</gene>
<keyword evidence="12 14" id="KW-0496">Mitochondrion</keyword>
<keyword evidence="6" id="KW-0999">Mitochondrion inner membrane</keyword>
<proteinExistence type="predicted"/>
<name>A0AAN9Y6C2_9HEMI</name>
<feature type="region of interest" description="Disordered" evidence="16">
    <location>
        <begin position="708"/>
        <end position="761"/>
    </location>
</feature>
<keyword evidence="9 17" id="KW-1133">Transmembrane helix</keyword>
<evidence type="ECO:0000256" key="14">
    <source>
        <dbReference type="PROSITE-ProRule" id="PRU01094"/>
    </source>
</evidence>
<evidence type="ECO:0000256" key="1">
    <source>
        <dbReference type="ARBA" id="ARBA00004434"/>
    </source>
</evidence>
<dbReference type="GO" id="GO:0005743">
    <property type="term" value="C:mitochondrial inner membrane"/>
    <property type="evidence" value="ECO:0007669"/>
    <property type="project" value="UniProtKB-SubCell"/>
</dbReference>
<keyword evidence="3" id="KW-0109">Calcium transport</keyword>
<keyword evidence="10 15" id="KW-0175">Coiled coil</keyword>
<evidence type="ECO:0000256" key="4">
    <source>
        <dbReference type="ARBA" id="ARBA00022692"/>
    </source>
</evidence>
<evidence type="ECO:0000256" key="13">
    <source>
        <dbReference type="ARBA" id="ARBA00023136"/>
    </source>
</evidence>
<evidence type="ECO:0000259" key="18">
    <source>
        <dbReference type="PROSITE" id="PS51758"/>
    </source>
</evidence>
<evidence type="ECO:0000256" key="10">
    <source>
        <dbReference type="ARBA" id="ARBA00023054"/>
    </source>
</evidence>
<dbReference type="InterPro" id="IPR033122">
    <property type="entry name" value="LETM1-like_RBD"/>
</dbReference>
<dbReference type="GO" id="GO:0043022">
    <property type="term" value="F:ribosome binding"/>
    <property type="evidence" value="ECO:0007669"/>
    <property type="project" value="InterPro"/>
</dbReference>
<dbReference type="PROSITE" id="PS51758">
    <property type="entry name" value="LETM1_RBD"/>
    <property type="match status" value="1"/>
</dbReference>
<comment type="subcellular location">
    <subcellularLocation>
        <location evidence="1">Mitochondrion inner membrane</location>
        <topology evidence="1">Single-pass membrane protein</topology>
    </subcellularLocation>
</comment>
<feature type="domain" description="Letm1 RBD" evidence="18">
    <location>
        <begin position="221"/>
        <end position="411"/>
    </location>
</feature>
<evidence type="ECO:0000256" key="5">
    <source>
        <dbReference type="ARBA" id="ARBA00022723"/>
    </source>
</evidence>
<sequence length="761" mass="86264">MLPGACSCNQYKSVSQNQLHSVPQTRSPCTNFSTHSVTRAATNALTSNCDLLSVPYHYPYRSSYPLYNSLDTCRFLHTSTPVYGDPSKPSSKIEESVQALKEKAKEVVPAEGETKVVVKKPLKQRIIDECVHYYHGFRLLFIDINVSAKLVWRILRGKQLSRREHNLLVRTTSDLFRLVPFSVFIIVPFMEFLLPVFIKFFPGMLPSTFQTAKDRDDRMKQSLKVKIEMAKFLQETLDNMSLKGKGHSSVAAKDFAEFFEKVRSAGGVCTSEEIMKFSKLFEDEITLDSLPRPQLMALCRVLELKPIGTSNFLRFQLRMKLRSLAADDVMIQKEGVETLDLMELQQACRLRGMRAYGLSPERLRFQLSQWLDLSLNKKVPPSLLLLSRAFMLPETIPTTDKLKATISALPETVAVNTKAAIGEREGKVDNKTKIEIIKEEQRRIEEERKEIAEELSRAEEEESDQLKRQAEILVGQASELVDKAIDFEPKVLHNRAEITKRTIADVKKKLEVEAVSSDDIKTLQDAMEVLAAEKNSLQVEKEELEELKEEMAEYKEDVEDLQEAIKSSEKVSLQESKAAKRLFKKVNSMIQKMDDVVMKLEKKEEKIKETLDEDKTTANEELMKIDELLGAIRKIQKIPDEAKITKIADVLTKIDEDQDGAIRIDTVLKVLEEIDEGNMNLSSTQISELIDLLEKEAAIEIEEQVEKALDKDSAASKEAAADEAKKSNAEKLKMPNTCIPPEAEKTIPLSEDAKKSKSKTL</sequence>
<feature type="coiled-coil region" evidence="15">
    <location>
        <begin position="520"/>
        <end position="620"/>
    </location>
</feature>
<reference evidence="19 20" key="1">
    <citation type="submission" date="2024-03" db="EMBL/GenBank/DDBJ databases">
        <title>Adaptation during the transition from Ophiocordyceps entomopathogen to insect associate is accompanied by gene loss and intensified selection.</title>
        <authorList>
            <person name="Ward C.M."/>
            <person name="Onetto C.A."/>
            <person name="Borneman A.R."/>
        </authorList>
    </citation>
    <scope>NUCLEOTIDE SEQUENCE [LARGE SCALE GENOMIC DNA]</scope>
    <source>
        <strain evidence="19">AWRI1</strain>
        <tissue evidence="19">Single Adult Female</tissue>
    </source>
</reference>
<accession>A0AAN9Y6C2</accession>
<keyword evidence="5" id="KW-0479">Metal-binding</keyword>
<keyword evidence="20" id="KW-1185">Reference proteome</keyword>
<dbReference type="EMBL" id="JBBCAQ010000016">
    <property type="protein sequence ID" value="KAK7597905.1"/>
    <property type="molecule type" value="Genomic_DNA"/>
</dbReference>
<evidence type="ECO:0000256" key="2">
    <source>
        <dbReference type="ARBA" id="ARBA00022448"/>
    </source>
</evidence>